<dbReference type="Pfam" id="PF13385">
    <property type="entry name" value="Laminin_G_3"/>
    <property type="match status" value="1"/>
</dbReference>
<dbReference type="RefSeq" id="WP_378095105.1">
    <property type="nucleotide sequence ID" value="NZ_JBHSEP010000006.1"/>
</dbReference>
<dbReference type="InterPro" id="IPR002126">
    <property type="entry name" value="Cadherin-like_dom"/>
</dbReference>
<dbReference type="Proteomes" id="UP001596028">
    <property type="component" value="Unassembled WGS sequence"/>
</dbReference>
<evidence type="ECO:0000313" key="5">
    <source>
        <dbReference type="Proteomes" id="UP001596028"/>
    </source>
</evidence>
<dbReference type="SUPFAM" id="SSF49313">
    <property type="entry name" value="Cadherin-like"/>
    <property type="match status" value="1"/>
</dbReference>
<evidence type="ECO:0000256" key="1">
    <source>
        <dbReference type="ARBA" id="ARBA00022729"/>
    </source>
</evidence>
<comment type="caution">
    <text evidence="4">The sequence shown here is derived from an EMBL/GenBank/DDBJ whole genome shotgun (WGS) entry which is preliminary data.</text>
</comment>
<dbReference type="InterPro" id="IPR013320">
    <property type="entry name" value="ConA-like_dom_sf"/>
</dbReference>
<keyword evidence="5" id="KW-1185">Reference proteome</keyword>
<keyword evidence="2" id="KW-1015">Disulfide bond</keyword>
<dbReference type="Gene3D" id="2.60.120.200">
    <property type="match status" value="1"/>
</dbReference>
<dbReference type="Gene3D" id="2.60.40.10">
    <property type="entry name" value="Immunoglobulins"/>
    <property type="match status" value="1"/>
</dbReference>
<evidence type="ECO:0000259" key="3">
    <source>
        <dbReference type="PROSITE" id="PS50268"/>
    </source>
</evidence>
<sequence>MRQHAAQGIPGKSAISYRSAVSVILIMALAAAMFVSGPPKPAHAAANYAEVVDIFGRTVNDNGIELVDWQGYLANPFVKLTVKPPTNAAFPVTINLTTQGTSRLMMNRPSTMSAAGAAKTLTFANASSTQEFYLAIHPDRVGGNGEIEHYTLTLQVVQSNNASSTQTIPIRVLDQDDDAEPSMPLVFDYRFDTITDIFGNPGVKAATEQAIKDWFYFFDETPYDTVPVGAERISLPGDNWQNSISVTNNAAYNGMWVFLRGINEPYSTGFPATNGNYHKRNGVQAPGPIPRSLATILHFYPGFTPFTSLNDEDYYLTQMPGASCTSNCQTDVLGLISHEFGHAVAYHSNWSGMRAYVNSGGANDAEVIAYQGRAVPLDNSYHIPDSDPQYWDRLSGQSGGRNHLFHPKRWMLTKLSLLIAENAGWKLNKNLTPFLAPAIVTTALPGGAKGAPYSQTLTASGGVPFYDWLVTSGSLPPGLALDRFTGTISGTIPSNAPQNSYTFTVQLRDYDEMSAPVSKTFTIGLDGTTPPTDLVAHYLFDETGGTAAADASGNGRTATLSGDASWAAGHAANAVTFNGTNGYGSLPSGIVSGLNDFTIATWVKVNDTSNWTRIFDFGTGTTTNMFLTPRPGGAGLRFAITTGGSGAEQRISTTAAFPTGVWKHVAVTLNGTTGTLYVDGVSVATNANMTLKPSSLGSTNQNYLGRSQYAGDAYLNGSLDDFRIYNRALGAAEIAELFNG</sequence>
<dbReference type="InterPro" id="IPR006558">
    <property type="entry name" value="LamG-like"/>
</dbReference>
<dbReference type="InterPro" id="IPR015919">
    <property type="entry name" value="Cadherin-like_sf"/>
</dbReference>
<keyword evidence="1" id="KW-0732">Signal</keyword>
<proteinExistence type="predicted"/>
<name>A0ABV9FCV9_9BACL</name>
<dbReference type="Pfam" id="PF05345">
    <property type="entry name" value="He_PIG"/>
    <property type="match status" value="1"/>
</dbReference>
<dbReference type="SUPFAM" id="SSF49899">
    <property type="entry name" value="Concanavalin A-like lectins/glucanases"/>
    <property type="match status" value="1"/>
</dbReference>
<protein>
    <submittedName>
        <fullName evidence="4">LamG-like jellyroll fold domain-containing protein</fullName>
    </submittedName>
</protein>
<gene>
    <name evidence="4" type="ORF">ACFO3S_10375</name>
</gene>
<evidence type="ECO:0000313" key="4">
    <source>
        <dbReference type="EMBL" id="MFC4598640.1"/>
    </source>
</evidence>
<feature type="domain" description="Cadherin" evidence="3">
    <location>
        <begin position="139"/>
        <end position="183"/>
    </location>
</feature>
<reference evidence="5" key="1">
    <citation type="journal article" date="2019" name="Int. J. Syst. Evol. Microbiol.">
        <title>The Global Catalogue of Microorganisms (GCM) 10K type strain sequencing project: providing services to taxonomists for standard genome sequencing and annotation.</title>
        <authorList>
            <consortium name="The Broad Institute Genomics Platform"/>
            <consortium name="The Broad Institute Genome Sequencing Center for Infectious Disease"/>
            <person name="Wu L."/>
            <person name="Ma J."/>
        </authorList>
    </citation>
    <scope>NUCLEOTIDE SEQUENCE [LARGE SCALE GENOMIC DNA]</scope>
    <source>
        <strain evidence="5">CCUG 49571</strain>
    </source>
</reference>
<dbReference type="EMBL" id="JBHSEP010000006">
    <property type="protein sequence ID" value="MFC4598640.1"/>
    <property type="molecule type" value="Genomic_DNA"/>
</dbReference>
<organism evidence="4 5">
    <name type="scientific">Cohnella hongkongensis</name>
    <dbReference type="NCBI Taxonomy" id="178337"/>
    <lineage>
        <taxon>Bacteria</taxon>
        <taxon>Bacillati</taxon>
        <taxon>Bacillota</taxon>
        <taxon>Bacilli</taxon>
        <taxon>Bacillales</taxon>
        <taxon>Paenibacillaceae</taxon>
        <taxon>Cohnella</taxon>
    </lineage>
</organism>
<dbReference type="PROSITE" id="PS50268">
    <property type="entry name" value="CADHERIN_2"/>
    <property type="match status" value="1"/>
</dbReference>
<evidence type="ECO:0000256" key="2">
    <source>
        <dbReference type="ARBA" id="ARBA00023157"/>
    </source>
</evidence>
<dbReference type="SMART" id="SM00560">
    <property type="entry name" value="LamGL"/>
    <property type="match status" value="1"/>
</dbReference>
<dbReference type="InterPro" id="IPR013783">
    <property type="entry name" value="Ig-like_fold"/>
</dbReference>
<accession>A0ABV9FCV9</accession>